<sequence>MILALRKRHSTWEPKKLLVVFAKDSSEIIWPAVSTIETIFQKRGLGKSA</sequence>
<reference evidence="1 2" key="1">
    <citation type="submission" date="2013-04" db="EMBL/GenBank/DDBJ databases">
        <authorList>
            <person name="Harkins D.M."/>
            <person name="Durkin A.S."/>
            <person name="Brinkac L.M."/>
            <person name="Haft D.H."/>
            <person name="Selengut J.D."/>
            <person name="Sanka R."/>
            <person name="DePew J."/>
            <person name="Purushe J."/>
            <person name="Chanthongthip A."/>
            <person name="Lattana O."/>
            <person name="Phetsouvanh R."/>
            <person name="Newton P.N."/>
            <person name="Vinetz J.M."/>
            <person name="Sutton G.G."/>
            <person name="Nierman W.C."/>
            <person name="Fouts D.E."/>
        </authorList>
    </citation>
    <scope>NUCLEOTIDE SEQUENCE [LARGE SCALE GENOMIC DNA]</scope>
    <source>
        <strain evidence="1 2">UI 09931</strain>
    </source>
</reference>
<dbReference type="AlphaFoldDB" id="A0AAV3JF71"/>
<evidence type="ECO:0000313" key="2">
    <source>
        <dbReference type="Proteomes" id="UP000014570"/>
    </source>
</evidence>
<gene>
    <name evidence="1" type="ORF">LEP1GSC103_3350</name>
</gene>
<evidence type="ECO:0000313" key="1">
    <source>
        <dbReference type="EMBL" id="EPG59073.1"/>
    </source>
</evidence>
<comment type="caution">
    <text evidence="1">The sequence shown here is derived from an EMBL/GenBank/DDBJ whole genome shotgun (WGS) entry which is preliminary data.</text>
</comment>
<protein>
    <submittedName>
        <fullName evidence="1">Uncharacterized protein</fullName>
    </submittedName>
</protein>
<name>A0AAV3JF71_LEPBO</name>
<proteinExistence type="predicted"/>
<accession>A0AAV3JF71</accession>
<dbReference type="EMBL" id="AHNP02000003">
    <property type="protein sequence ID" value="EPG59073.1"/>
    <property type="molecule type" value="Genomic_DNA"/>
</dbReference>
<dbReference type="Proteomes" id="UP000014570">
    <property type="component" value="Unassembled WGS sequence"/>
</dbReference>
<organism evidence="1 2">
    <name type="scientific">Leptospira borgpetersenii serovar Javanica str. UI 09931</name>
    <dbReference type="NCBI Taxonomy" id="1049767"/>
    <lineage>
        <taxon>Bacteria</taxon>
        <taxon>Pseudomonadati</taxon>
        <taxon>Spirochaetota</taxon>
        <taxon>Spirochaetia</taxon>
        <taxon>Leptospirales</taxon>
        <taxon>Leptospiraceae</taxon>
        <taxon>Leptospira</taxon>
    </lineage>
</organism>